<feature type="transmembrane region" description="Helical" evidence="7">
    <location>
        <begin position="138"/>
        <end position="159"/>
    </location>
</feature>
<keyword evidence="4 7" id="KW-1133">Transmembrane helix</keyword>
<keyword evidence="3 7" id="KW-0812">Transmembrane</keyword>
<dbReference type="SUPFAM" id="SSF103473">
    <property type="entry name" value="MFS general substrate transporter"/>
    <property type="match status" value="1"/>
</dbReference>
<organism evidence="8 9">
    <name type="scientific">Gaiella occulta</name>
    <dbReference type="NCBI Taxonomy" id="1002870"/>
    <lineage>
        <taxon>Bacteria</taxon>
        <taxon>Bacillati</taxon>
        <taxon>Actinomycetota</taxon>
        <taxon>Thermoleophilia</taxon>
        <taxon>Gaiellales</taxon>
        <taxon>Gaiellaceae</taxon>
        <taxon>Gaiella</taxon>
    </lineage>
</organism>
<protein>
    <recommendedName>
        <fullName evidence="10">Major Facilitator Superfamily</fullName>
    </recommendedName>
</protein>
<feature type="transmembrane region" description="Helical" evidence="7">
    <location>
        <begin position="100"/>
        <end position="118"/>
    </location>
</feature>
<name>A0A7M2Z1Q6_9ACTN</name>
<evidence type="ECO:0000256" key="5">
    <source>
        <dbReference type="ARBA" id="ARBA00023136"/>
    </source>
</evidence>
<accession>A0A7M2Z1Q6</accession>
<evidence type="ECO:0000313" key="9">
    <source>
        <dbReference type="Proteomes" id="UP000254134"/>
    </source>
</evidence>
<dbReference type="Gene3D" id="1.20.1250.20">
    <property type="entry name" value="MFS general substrate transporter like domains"/>
    <property type="match status" value="1"/>
</dbReference>
<evidence type="ECO:0008006" key="10">
    <source>
        <dbReference type="Google" id="ProtNLM"/>
    </source>
</evidence>
<feature type="transmembrane region" description="Helical" evidence="7">
    <location>
        <begin position="57"/>
        <end position="80"/>
    </location>
</feature>
<evidence type="ECO:0000313" key="8">
    <source>
        <dbReference type="EMBL" id="RDI76240.1"/>
    </source>
</evidence>
<keyword evidence="5 7" id="KW-0472">Membrane</keyword>
<feature type="compositionally biased region" description="Low complexity" evidence="6">
    <location>
        <begin position="182"/>
        <end position="191"/>
    </location>
</feature>
<dbReference type="InterPro" id="IPR036259">
    <property type="entry name" value="MFS_trans_sf"/>
</dbReference>
<evidence type="ECO:0000256" key="6">
    <source>
        <dbReference type="SAM" id="MobiDB-lite"/>
    </source>
</evidence>
<evidence type="ECO:0000256" key="1">
    <source>
        <dbReference type="ARBA" id="ARBA00004141"/>
    </source>
</evidence>
<feature type="compositionally biased region" description="Low complexity" evidence="6">
    <location>
        <begin position="163"/>
        <end position="173"/>
    </location>
</feature>
<evidence type="ECO:0000256" key="4">
    <source>
        <dbReference type="ARBA" id="ARBA00022989"/>
    </source>
</evidence>
<dbReference type="PANTHER" id="PTHR42718">
    <property type="entry name" value="MAJOR FACILITATOR SUPERFAMILY MULTIDRUG TRANSPORTER MFSC"/>
    <property type="match status" value="1"/>
</dbReference>
<keyword evidence="2" id="KW-0813">Transport</keyword>
<evidence type="ECO:0000256" key="7">
    <source>
        <dbReference type="SAM" id="Phobius"/>
    </source>
</evidence>
<feature type="transmembrane region" description="Helical" evidence="7">
    <location>
        <begin position="21"/>
        <end position="45"/>
    </location>
</feature>
<reference evidence="9" key="2">
    <citation type="journal article" date="2019" name="MicrobiologyOpen">
        <title>High-quality draft genome sequence of Gaiella occulta isolated from a 150 meter deep mineral water borehole and comparison with the genome sequences of other deep-branching lineages of the phylum Actinobacteria.</title>
        <authorList>
            <person name="Severino R."/>
            <person name="Froufe H.J.C."/>
            <person name="Barroso C."/>
            <person name="Albuquerque L."/>
            <person name="Lobo-da-Cunha A."/>
            <person name="da Costa M.S."/>
            <person name="Egas C."/>
        </authorList>
    </citation>
    <scope>NUCLEOTIDE SEQUENCE [LARGE SCALE GENOMIC DNA]</scope>
    <source>
        <strain evidence="9">F2-233</strain>
    </source>
</reference>
<dbReference type="OrthoDB" id="9781469at2"/>
<proteinExistence type="predicted"/>
<comment type="caution">
    <text evidence="8">The sequence shown here is derived from an EMBL/GenBank/DDBJ whole genome shotgun (WGS) entry which is preliminary data.</text>
</comment>
<comment type="subcellular location">
    <subcellularLocation>
        <location evidence="1">Membrane</location>
        <topology evidence="1">Multi-pass membrane protein</topology>
    </subcellularLocation>
</comment>
<dbReference type="RefSeq" id="WP_114795063.1">
    <property type="nucleotide sequence ID" value="NZ_QQZY01000001.1"/>
</dbReference>
<dbReference type="PANTHER" id="PTHR42718:SF9">
    <property type="entry name" value="MAJOR FACILITATOR SUPERFAMILY MULTIDRUG TRANSPORTER MFSC"/>
    <property type="match status" value="1"/>
</dbReference>
<reference evidence="8 9" key="1">
    <citation type="submission" date="2018-07" db="EMBL/GenBank/DDBJ databases">
        <title>High-quality-draft genome sequence of Gaiella occulta.</title>
        <authorList>
            <person name="Severino R."/>
            <person name="Froufe H.J.C."/>
            <person name="Rainey F.A."/>
            <person name="Barroso C."/>
            <person name="Albuquerque L."/>
            <person name="Lobo-Da-Cunha A."/>
            <person name="Da Costa M.S."/>
            <person name="Egas C."/>
        </authorList>
    </citation>
    <scope>NUCLEOTIDE SEQUENCE [LARGE SCALE GENOMIC DNA]</scope>
    <source>
        <strain evidence="8 9">F2-233</strain>
    </source>
</reference>
<dbReference type="AlphaFoldDB" id="A0A7M2Z1Q6"/>
<keyword evidence="9" id="KW-1185">Reference proteome</keyword>
<dbReference type="Proteomes" id="UP000254134">
    <property type="component" value="Unassembled WGS sequence"/>
</dbReference>
<feature type="region of interest" description="Disordered" evidence="6">
    <location>
        <begin position="163"/>
        <end position="191"/>
    </location>
</feature>
<dbReference type="EMBL" id="QQZY01000001">
    <property type="protein sequence ID" value="RDI76240.1"/>
    <property type="molecule type" value="Genomic_DNA"/>
</dbReference>
<evidence type="ECO:0000256" key="2">
    <source>
        <dbReference type="ARBA" id="ARBA00022448"/>
    </source>
</evidence>
<gene>
    <name evidence="8" type="ORF">Gocc_0659</name>
</gene>
<evidence type="ECO:0000256" key="3">
    <source>
        <dbReference type="ARBA" id="ARBA00022692"/>
    </source>
</evidence>
<dbReference type="GO" id="GO:0016020">
    <property type="term" value="C:membrane"/>
    <property type="evidence" value="ECO:0007669"/>
    <property type="project" value="UniProtKB-SubCell"/>
</dbReference>
<sequence>MGVDEGSCPSGSAEADAATRWLGLAALVLVSFLLTLDDTALSVALPSVGRDLGLATLLPGLMLAGFGIGLTTAPVTAAALDDAPLDEAGVRAGILNTSRMIGLAVGIALMGAIVTARWPGGLAGAATDPQAFVDGLSIAFLVNAAIALVGATVATTTIAGGRAAGEGRASGDAPVPADGRRTAASATAPAS</sequence>